<dbReference type="HOGENOM" id="CLU_021596_0_0_1"/>
<dbReference type="GO" id="GO:0006999">
    <property type="term" value="P:nuclear pore organization"/>
    <property type="evidence" value="ECO:0007669"/>
    <property type="project" value="TreeGrafter"/>
</dbReference>
<comment type="caution">
    <text evidence="11">The sequence shown here is derived from an EMBL/GenBank/DDBJ whole genome shotgun (WGS) entry which is preliminary data.</text>
</comment>
<evidence type="ECO:0000256" key="7">
    <source>
        <dbReference type="ARBA" id="ARBA00023242"/>
    </source>
</evidence>
<dbReference type="PANTHER" id="PTHR21527:SF6">
    <property type="entry name" value="NUCLEOPORIN NUP35"/>
    <property type="match status" value="1"/>
</dbReference>
<evidence type="ECO:0000256" key="8">
    <source>
        <dbReference type="PROSITE-ProRule" id="PRU00804"/>
    </source>
</evidence>
<organism evidence="11 12">
    <name type="scientific">Tilletiaria anomala (strain ATCC 24038 / CBS 436.72 / UBC 951)</name>
    <dbReference type="NCBI Taxonomy" id="1037660"/>
    <lineage>
        <taxon>Eukaryota</taxon>
        <taxon>Fungi</taxon>
        <taxon>Dikarya</taxon>
        <taxon>Basidiomycota</taxon>
        <taxon>Ustilaginomycotina</taxon>
        <taxon>Exobasidiomycetes</taxon>
        <taxon>Georgefischeriales</taxon>
        <taxon>Tilletiariaceae</taxon>
        <taxon>Tilletiaria</taxon>
    </lineage>
</organism>
<accession>A0A066WER7</accession>
<evidence type="ECO:0000256" key="1">
    <source>
        <dbReference type="ARBA" id="ARBA00004567"/>
    </source>
</evidence>
<feature type="compositionally biased region" description="Low complexity" evidence="9">
    <location>
        <begin position="341"/>
        <end position="356"/>
    </location>
</feature>
<feature type="compositionally biased region" description="Low complexity" evidence="9">
    <location>
        <begin position="31"/>
        <end position="80"/>
    </location>
</feature>
<feature type="region of interest" description="Disordered" evidence="9">
    <location>
        <begin position="1"/>
        <end position="280"/>
    </location>
</feature>
<dbReference type="EMBL" id="JMSN01000021">
    <property type="protein sequence ID" value="KDN49584.1"/>
    <property type="molecule type" value="Genomic_DNA"/>
</dbReference>
<feature type="compositionally biased region" description="Polar residues" evidence="9">
    <location>
        <begin position="359"/>
        <end position="368"/>
    </location>
</feature>
<dbReference type="GO" id="GO:0006607">
    <property type="term" value="P:NLS-bearing protein import into nucleus"/>
    <property type="evidence" value="ECO:0007669"/>
    <property type="project" value="TreeGrafter"/>
</dbReference>
<feature type="compositionally biased region" description="Polar residues" evidence="9">
    <location>
        <begin position="82"/>
        <end position="98"/>
    </location>
</feature>
<proteinExistence type="predicted"/>
<evidence type="ECO:0000256" key="4">
    <source>
        <dbReference type="ARBA" id="ARBA00022927"/>
    </source>
</evidence>
<keyword evidence="4" id="KW-0653">Protein transport</keyword>
<evidence type="ECO:0000256" key="5">
    <source>
        <dbReference type="ARBA" id="ARBA00023010"/>
    </source>
</evidence>
<dbReference type="GeneID" id="25264103"/>
<dbReference type="GO" id="GO:0005543">
    <property type="term" value="F:phospholipid binding"/>
    <property type="evidence" value="ECO:0007669"/>
    <property type="project" value="TreeGrafter"/>
</dbReference>
<dbReference type="Proteomes" id="UP000027361">
    <property type="component" value="Unassembled WGS sequence"/>
</dbReference>
<feature type="compositionally biased region" description="Gly residues" evidence="9">
    <location>
        <begin position="117"/>
        <end position="129"/>
    </location>
</feature>
<evidence type="ECO:0000259" key="10">
    <source>
        <dbReference type="PROSITE" id="PS51472"/>
    </source>
</evidence>
<evidence type="ECO:0000313" key="12">
    <source>
        <dbReference type="Proteomes" id="UP000027361"/>
    </source>
</evidence>
<dbReference type="InterPro" id="IPR012677">
    <property type="entry name" value="Nucleotide-bd_a/b_plait_sf"/>
</dbReference>
<evidence type="ECO:0000256" key="9">
    <source>
        <dbReference type="SAM" id="MobiDB-lite"/>
    </source>
</evidence>
<feature type="compositionally biased region" description="Polar residues" evidence="9">
    <location>
        <begin position="506"/>
        <end position="515"/>
    </location>
</feature>
<feature type="region of interest" description="Disordered" evidence="9">
    <location>
        <begin position="540"/>
        <end position="612"/>
    </location>
</feature>
<feature type="compositionally biased region" description="Low complexity" evidence="9">
    <location>
        <begin position="158"/>
        <end position="171"/>
    </location>
</feature>
<keyword evidence="12" id="KW-1185">Reference proteome</keyword>
<dbReference type="Gene3D" id="3.30.70.330">
    <property type="match status" value="1"/>
</dbReference>
<comment type="subcellular location">
    <subcellularLocation>
        <location evidence="1">Nucleus</location>
        <location evidence="1">Nuclear pore complex</location>
    </subcellularLocation>
</comment>
<protein>
    <recommendedName>
        <fullName evidence="10">RRM Nup35-type domain-containing protein</fullName>
    </recommendedName>
</protein>
<name>A0A066WER7_TILAU</name>
<evidence type="ECO:0000313" key="11">
    <source>
        <dbReference type="EMBL" id="KDN49584.1"/>
    </source>
</evidence>
<dbReference type="GO" id="GO:0017056">
    <property type="term" value="F:structural constituent of nuclear pore"/>
    <property type="evidence" value="ECO:0007669"/>
    <property type="project" value="TreeGrafter"/>
</dbReference>
<feature type="compositionally biased region" description="Low complexity" evidence="9">
    <location>
        <begin position="265"/>
        <end position="280"/>
    </location>
</feature>
<dbReference type="GO" id="GO:0044613">
    <property type="term" value="C:nuclear pore central transport channel"/>
    <property type="evidence" value="ECO:0007669"/>
    <property type="project" value="TreeGrafter"/>
</dbReference>
<feature type="region of interest" description="Disordered" evidence="9">
    <location>
        <begin position="335"/>
        <end position="368"/>
    </location>
</feature>
<keyword evidence="5" id="KW-0811">Translocation</keyword>
<keyword evidence="6 8" id="KW-0906">Nuclear pore complex</keyword>
<feature type="compositionally biased region" description="Low complexity" evidence="9">
    <location>
        <begin position="479"/>
        <end position="502"/>
    </location>
</feature>
<evidence type="ECO:0000256" key="3">
    <source>
        <dbReference type="ARBA" id="ARBA00022816"/>
    </source>
</evidence>
<evidence type="ECO:0000256" key="2">
    <source>
        <dbReference type="ARBA" id="ARBA00022448"/>
    </source>
</evidence>
<keyword evidence="3 8" id="KW-0509">mRNA transport</keyword>
<keyword evidence="2 8" id="KW-0813">Transport</keyword>
<feature type="domain" description="RRM Nup35-type" evidence="10">
    <location>
        <begin position="372"/>
        <end position="458"/>
    </location>
</feature>
<reference evidence="11 12" key="1">
    <citation type="submission" date="2014-05" db="EMBL/GenBank/DDBJ databases">
        <title>Draft genome sequence of a rare smut relative, Tilletiaria anomala UBC 951.</title>
        <authorList>
            <consortium name="DOE Joint Genome Institute"/>
            <person name="Toome M."/>
            <person name="Kuo A."/>
            <person name="Henrissat B."/>
            <person name="Lipzen A."/>
            <person name="Tritt A."/>
            <person name="Yoshinaga Y."/>
            <person name="Zane M."/>
            <person name="Barry K."/>
            <person name="Grigoriev I.V."/>
            <person name="Spatafora J.W."/>
            <person name="Aimea M.C."/>
        </authorList>
    </citation>
    <scope>NUCLEOTIDE SEQUENCE [LARGE SCALE GENOMIC DNA]</scope>
    <source>
        <strain evidence="11 12">UBC 951</strain>
    </source>
</reference>
<dbReference type="OMA" id="WMEKAVL"/>
<dbReference type="OrthoDB" id="3365060at2759"/>
<dbReference type="InterPro" id="IPR035979">
    <property type="entry name" value="RBD_domain_sf"/>
</dbReference>
<dbReference type="STRING" id="1037660.A0A066WER7"/>
<feature type="compositionally biased region" description="Polar residues" evidence="9">
    <location>
        <begin position="211"/>
        <end position="224"/>
    </location>
</feature>
<dbReference type="AlphaFoldDB" id="A0A066WER7"/>
<feature type="compositionally biased region" description="Polar residues" evidence="9">
    <location>
        <begin position="574"/>
        <end position="588"/>
    </location>
</feature>
<dbReference type="PROSITE" id="PS51472">
    <property type="entry name" value="RRM_NUP35"/>
    <property type="match status" value="1"/>
</dbReference>
<keyword evidence="7 8" id="KW-0539">Nucleus</keyword>
<dbReference type="InParanoid" id="A0A066WER7"/>
<feature type="region of interest" description="Disordered" evidence="9">
    <location>
        <begin position="470"/>
        <end position="527"/>
    </location>
</feature>
<dbReference type="InterPro" id="IPR007846">
    <property type="entry name" value="RRM_NUP35_dom"/>
</dbReference>
<evidence type="ECO:0000256" key="6">
    <source>
        <dbReference type="ARBA" id="ARBA00023132"/>
    </source>
</evidence>
<dbReference type="Pfam" id="PF05172">
    <property type="entry name" value="RRM_Nup35"/>
    <property type="match status" value="1"/>
</dbReference>
<dbReference type="GO" id="GO:0003676">
    <property type="term" value="F:nucleic acid binding"/>
    <property type="evidence" value="ECO:0007669"/>
    <property type="project" value="InterPro"/>
</dbReference>
<dbReference type="GO" id="GO:0051028">
    <property type="term" value="P:mRNA transport"/>
    <property type="evidence" value="ECO:0007669"/>
    <property type="project" value="UniProtKB-UniRule"/>
</dbReference>
<dbReference type="PANTHER" id="PTHR21527">
    <property type="entry name" value="NUCLEOPORIN NUP35"/>
    <property type="match status" value="1"/>
</dbReference>
<dbReference type="SUPFAM" id="SSF54928">
    <property type="entry name" value="RNA-binding domain, RBD"/>
    <property type="match status" value="1"/>
</dbReference>
<dbReference type="RefSeq" id="XP_013244370.1">
    <property type="nucleotide sequence ID" value="XM_013388916.1"/>
</dbReference>
<gene>
    <name evidence="11" type="ORF">K437DRAFT_255261</name>
</gene>
<dbReference type="GO" id="GO:0044615">
    <property type="term" value="C:nuclear pore nuclear basket"/>
    <property type="evidence" value="ECO:0007669"/>
    <property type="project" value="TreeGrafter"/>
</dbReference>
<sequence length="623" mass="62009">MFASPGPLSVGDLSRQSAPAGPAGGAGFAGSGLQQQQQHQQQQQPGTFHPFQPHAPHQQQQVQQYGQPQHQQQPQPFPGQSPMAQQNVGYGLAPSTSAYAGAGSLFGMNNSNAGYSGFAGGGPMGGQQGAIGAAGPSGANTEYLPGYLSKLKEARPYSSPLHASRPSASPPRSKDPESGAGPSTPFGSDRIRSSRADIGAGSGVGGTSSSPNQRFSSAFFTSGSPADAAGVGSLDDSAFGAGKSVFGPSGLRSKGRAPSGRHSVSFGRSPSLSRGLRLSKSPPAASICASAGAAAGAGAGMDEEDYAPPIESLAQDNEMSDSSFAAQRSMARDESGFLGRASGAPAKTAAPEAGASHNLRGSSHQTSAAADNPSLRTILVFGFPRALEAVITEHFSTLGLVQSTDWVTLSAVSTTDGCLEIVYKDPWAALRAIRRNGEIFAGIAMVGVRWKDDGLQREMIVGGLSSGAFTKGTGASPNGTPSASTAAHAAAAGPGSSTSAGANGIAPTQRTSTLSGGTGTPRTHIGRPISVIGSKNAVFASSPSASGGARGSGSGSNGNPLTQLRNAAFGGTSAGTSSVGPTAASSLFAQRPAGNEGASGGSAKGQQPGSGLLGRINDAVFGW</sequence>
<feature type="compositionally biased region" description="Low complexity" evidence="9">
    <location>
        <begin position="130"/>
        <end position="139"/>
    </location>
</feature>